<feature type="binding site" evidence="7">
    <location>
        <begin position="248"/>
        <end position="254"/>
    </location>
    <ligand>
        <name>GTP</name>
        <dbReference type="ChEBI" id="CHEBI:37565"/>
    </ligand>
</feature>
<dbReference type="SUPFAM" id="SSF52540">
    <property type="entry name" value="P-loop containing nucleoside triphosphate hydrolases"/>
    <property type="match status" value="1"/>
</dbReference>
<evidence type="ECO:0000259" key="9">
    <source>
        <dbReference type="PROSITE" id="PS51709"/>
    </source>
</evidence>
<feature type="binding site" evidence="7">
    <location>
        <begin position="273"/>
        <end position="276"/>
    </location>
    <ligand>
        <name>GTP</name>
        <dbReference type="ChEBI" id="CHEBI:37565"/>
    </ligand>
</feature>
<evidence type="ECO:0000256" key="7">
    <source>
        <dbReference type="HAMAP-Rule" id="MF_00379"/>
    </source>
</evidence>
<dbReference type="InterPro" id="IPR004520">
    <property type="entry name" value="GTPase_MnmE"/>
</dbReference>
<comment type="subunit">
    <text evidence="7">Homodimer. Heterotetramer of two MnmE and two MnmG subunits.</text>
</comment>
<keyword evidence="5 7" id="KW-0630">Potassium</keyword>
<feature type="binding site" evidence="7">
    <location>
        <begin position="335"/>
        <end position="338"/>
    </location>
    <ligand>
        <name>GTP</name>
        <dbReference type="ChEBI" id="CHEBI:37565"/>
    </ligand>
</feature>
<dbReference type="EMBL" id="BAABCV010000011">
    <property type="protein sequence ID" value="GAA4102806.1"/>
    <property type="molecule type" value="Genomic_DNA"/>
</dbReference>
<feature type="binding site" evidence="7">
    <location>
        <position position="250"/>
    </location>
    <ligand>
        <name>K(+)</name>
        <dbReference type="ChEBI" id="CHEBI:29103"/>
    </ligand>
</feature>
<dbReference type="HAMAP" id="MF_00379">
    <property type="entry name" value="GTPase_MnmE"/>
    <property type="match status" value="1"/>
</dbReference>
<keyword evidence="3 7" id="KW-0547">Nucleotide-binding</keyword>
<keyword evidence="4 7" id="KW-0460">Magnesium</keyword>
<evidence type="ECO:0000256" key="6">
    <source>
        <dbReference type="ARBA" id="ARBA00023134"/>
    </source>
</evidence>
<dbReference type="CDD" id="cd14858">
    <property type="entry name" value="TrmE_N"/>
    <property type="match status" value="1"/>
</dbReference>
<keyword evidence="2 7" id="KW-0819">tRNA processing</keyword>
<feature type="binding site" evidence="7">
    <location>
        <begin position="357"/>
        <end position="359"/>
    </location>
    <ligand>
        <name>GTP</name>
        <dbReference type="ChEBI" id="CHEBI:37565"/>
    </ligand>
</feature>
<evidence type="ECO:0000313" key="11">
    <source>
        <dbReference type="Proteomes" id="UP001500841"/>
    </source>
</evidence>
<keyword evidence="7" id="KW-0963">Cytoplasm</keyword>
<dbReference type="EC" id="3.6.-.-" evidence="7"/>
<dbReference type="Pfam" id="PF10396">
    <property type="entry name" value="TrmE_N"/>
    <property type="match status" value="1"/>
</dbReference>
<dbReference type="InterPro" id="IPR031168">
    <property type="entry name" value="G_TrmE"/>
</dbReference>
<dbReference type="InterPro" id="IPR027417">
    <property type="entry name" value="P-loop_NTPase"/>
</dbReference>
<feature type="binding site" evidence="7">
    <location>
        <begin position="229"/>
        <end position="234"/>
    </location>
    <ligand>
        <name>GTP</name>
        <dbReference type="ChEBI" id="CHEBI:37565"/>
    </ligand>
</feature>
<feature type="binding site" evidence="7">
    <location>
        <position position="253"/>
    </location>
    <ligand>
        <name>K(+)</name>
        <dbReference type="ChEBI" id="CHEBI:29103"/>
    </ligand>
</feature>
<dbReference type="PANTHER" id="PTHR42714">
    <property type="entry name" value="TRNA MODIFICATION GTPASE GTPBP3"/>
    <property type="match status" value="1"/>
</dbReference>
<dbReference type="PANTHER" id="PTHR42714:SF2">
    <property type="entry name" value="TRNA MODIFICATION GTPASE GTPBP3, MITOCHONDRIAL"/>
    <property type="match status" value="1"/>
</dbReference>
<comment type="function">
    <text evidence="7">Exhibits a very high intrinsic GTPase hydrolysis rate. Involved in the addition of a carboxymethylaminomethyl (cmnm) group at the wobble position (U34) of certain tRNAs, forming tRNA-cmnm(5)s(2)U34.</text>
</comment>
<dbReference type="CDD" id="cd04164">
    <property type="entry name" value="trmE"/>
    <property type="match status" value="1"/>
</dbReference>
<evidence type="ECO:0000313" key="10">
    <source>
        <dbReference type="EMBL" id="GAA4102806.1"/>
    </source>
</evidence>
<dbReference type="InterPro" id="IPR027368">
    <property type="entry name" value="MnmE_dom2"/>
</dbReference>
<dbReference type="NCBIfam" id="NF003661">
    <property type="entry name" value="PRK05291.1-3"/>
    <property type="match status" value="1"/>
</dbReference>
<evidence type="ECO:0000256" key="8">
    <source>
        <dbReference type="RuleBase" id="RU003313"/>
    </source>
</evidence>
<feature type="binding site" evidence="7">
    <location>
        <position position="233"/>
    </location>
    <ligand>
        <name>Mg(2+)</name>
        <dbReference type="ChEBI" id="CHEBI:18420"/>
    </ligand>
</feature>
<dbReference type="NCBIfam" id="TIGR00231">
    <property type="entry name" value="small_GTP"/>
    <property type="match status" value="1"/>
</dbReference>
<proteinExistence type="inferred from homology"/>
<dbReference type="NCBIfam" id="TIGR00450">
    <property type="entry name" value="mnmE_trmE_thdF"/>
    <property type="match status" value="1"/>
</dbReference>
<sequence length="453" mass="49353">MTNTEETIVALATPSGTGAIGVIRLSGPDAIAIANSTFKGKDLAKQASHTIHFGNITDDDMILDEVLVSLFVAPKSYTRENVVEISCHGSNYIIESIIKLLIKKGARLAKAGEFTLRAFLNGQMDLSQAEAVADLIASNSKTSQQVALQQLRGGFSNQLQGLREQLVQFASLIELELDFAEEDVEFANRDQLKKLIHDISRVIGTLVQSFELGNAIKQGVNTVIAGRPNAGKSTLLNALLNEERAIVSHIPGTTRDTIEEVLNINGINFRLIDTAGIREATDAIEKIGVQRTMEKIAQSALVIYIYDAALLTDEELNSDLTKLQQQGVTALIVANKADLLSSQQIEKLNQSGILAISARERTSISELRSKIYHSAIKEQLDGNETLVTNIRHLEALQRTQEALADVLRGIDSVTSDFLSMDIKQALHYLGEITGAVTTDDLLDNIFSKFCIGK</sequence>
<reference evidence="11" key="1">
    <citation type="journal article" date="2019" name="Int. J. Syst. Evol. Microbiol.">
        <title>The Global Catalogue of Microorganisms (GCM) 10K type strain sequencing project: providing services to taxonomists for standard genome sequencing and annotation.</title>
        <authorList>
            <consortium name="The Broad Institute Genomics Platform"/>
            <consortium name="The Broad Institute Genome Sequencing Center for Infectious Disease"/>
            <person name="Wu L."/>
            <person name="Ma J."/>
        </authorList>
    </citation>
    <scope>NUCLEOTIDE SEQUENCE [LARGE SCALE GENOMIC DNA]</scope>
    <source>
        <strain evidence="11">JCM 17085</strain>
    </source>
</reference>
<dbReference type="RefSeq" id="WP_345106289.1">
    <property type="nucleotide sequence ID" value="NZ_BAABCV010000011.1"/>
</dbReference>
<evidence type="ECO:0000256" key="3">
    <source>
        <dbReference type="ARBA" id="ARBA00022741"/>
    </source>
</evidence>
<feature type="binding site" evidence="7">
    <location>
        <position position="254"/>
    </location>
    <ligand>
        <name>Mg(2+)</name>
        <dbReference type="ChEBI" id="CHEBI:18420"/>
    </ligand>
</feature>
<dbReference type="InterPro" id="IPR018948">
    <property type="entry name" value="GTP-bd_TrmE_N"/>
</dbReference>
<evidence type="ECO:0000256" key="1">
    <source>
        <dbReference type="ARBA" id="ARBA00011043"/>
    </source>
</evidence>
<dbReference type="Proteomes" id="UP001500841">
    <property type="component" value="Unassembled WGS sequence"/>
</dbReference>
<gene>
    <name evidence="7 10" type="primary">mnmE</name>
    <name evidence="7" type="synonym">trmE</name>
    <name evidence="10" type="ORF">GCM10022392_29990</name>
</gene>
<dbReference type="InterPro" id="IPR025867">
    <property type="entry name" value="MnmE_helical"/>
</dbReference>
<evidence type="ECO:0000256" key="2">
    <source>
        <dbReference type="ARBA" id="ARBA00022694"/>
    </source>
</evidence>
<feature type="domain" description="TrmE-type G" evidence="9">
    <location>
        <begin position="219"/>
        <end position="376"/>
    </location>
</feature>
<name>A0ABP7X3A2_9SPHI</name>
<organism evidence="10 11">
    <name type="scientific">Mucilaginibacter panaciglaebae</name>
    <dbReference type="NCBI Taxonomy" id="502331"/>
    <lineage>
        <taxon>Bacteria</taxon>
        <taxon>Pseudomonadati</taxon>
        <taxon>Bacteroidota</taxon>
        <taxon>Sphingobacteriia</taxon>
        <taxon>Sphingobacteriales</taxon>
        <taxon>Sphingobacteriaceae</taxon>
        <taxon>Mucilaginibacter</taxon>
    </lineage>
</organism>
<feature type="binding site" evidence="7">
    <location>
        <position position="229"/>
    </location>
    <ligand>
        <name>K(+)</name>
        <dbReference type="ChEBI" id="CHEBI:29103"/>
    </ligand>
</feature>
<keyword evidence="11" id="KW-1185">Reference proteome</keyword>
<keyword evidence="6 7" id="KW-0342">GTP-binding</keyword>
<protein>
    <recommendedName>
        <fullName evidence="7">tRNA modification GTPase MnmE</fullName>
        <ecNumber evidence="7">3.6.-.-</ecNumber>
    </recommendedName>
</protein>
<evidence type="ECO:0000256" key="5">
    <source>
        <dbReference type="ARBA" id="ARBA00022958"/>
    </source>
</evidence>
<dbReference type="Gene3D" id="3.30.1360.120">
    <property type="entry name" value="Probable tRNA modification gtpase trme, domain 1"/>
    <property type="match status" value="1"/>
</dbReference>
<dbReference type="Pfam" id="PF01926">
    <property type="entry name" value="MMR_HSR1"/>
    <property type="match status" value="1"/>
</dbReference>
<feature type="binding site" evidence="7">
    <location>
        <position position="248"/>
    </location>
    <ligand>
        <name>K(+)</name>
        <dbReference type="ChEBI" id="CHEBI:29103"/>
    </ligand>
</feature>
<accession>A0ABP7X3A2</accession>
<comment type="cofactor">
    <cofactor evidence="7">
        <name>K(+)</name>
        <dbReference type="ChEBI" id="CHEBI:29103"/>
    </cofactor>
    <text evidence="7">Binds 1 potassium ion per subunit.</text>
</comment>
<keyword evidence="7" id="KW-0479">Metal-binding</keyword>
<dbReference type="Pfam" id="PF12631">
    <property type="entry name" value="MnmE_helical"/>
    <property type="match status" value="1"/>
</dbReference>
<keyword evidence="7" id="KW-0378">Hydrolase</keyword>
<comment type="similarity">
    <text evidence="1 7 8">Belongs to the TRAFAC class TrmE-Era-EngA-EngB-Septin-like GTPase superfamily. TrmE GTPase family.</text>
</comment>
<dbReference type="InterPro" id="IPR027266">
    <property type="entry name" value="TrmE/GcvT-like"/>
</dbReference>
<comment type="subcellular location">
    <subcellularLocation>
        <location evidence="7">Cytoplasm</location>
    </subcellularLocation>
</comment>
<dbReference type="Gene3D" id="3.40.50.300">
    <property type="entry name" value="P-loop containing nucleotide triphosphate hydrolases"/>
    <property type="match status" value="1"/>
</dbReference>
<comment type="caution">
    <text evidence="7">Lacks conserved residue(s) required for the propagation of feature annotation.</text>
</comment>
<dbReference type="InterPro" id="IPR005225">
    <property type="entry name" value="Small_GTP-bd"/>
</dbReference>
<evidence type="ECO:0000256" key="4">
    <source>
        <dbReference type="ARBA" id="ARBA00022842"/>
    </source>
</evidence>
<comment type="caution">
    <text evidence="10">The sequence shown here is derived from an EMBL/GenBank/DDBJ whole genome shotgun (WGS) entry which is preliminary data.</text>
</comment>
<dbReference type="InterPro" id="IPR006073">
    <property type="entry name" value="GTP-bd"/>
</dbReference>
<dbReference type="SUPFAM" id="SSF116878">
    <property type="entry name" value="TrmE connector domain"/>
    <property type="match status" value="1"/>
</dbReference>
<dbReference type="PROSITE" id="PS51709">
    <property type="entry name" value="G_TRME"/>
    <property type="match status" value="1"/>
</dbReference>
<dbReference type="Gene3D" id="1.20.120.430">
    <property type="entry name" value="tRNA modification GTPase MnmE domain 2"/>
    <property type="match status" value="1"/>
</dbReference>